<dbReference type="Proteomes" id="UP000887566">
    <property type="component" value="Unplaced"/>
</dbReference>
<sequence length="292" mass="32937">MPSTNASVPAWGRNPIILFICVAIVTTLFLIERRNSTDTVSCEDASVLDEKLQIFYSNKSTDRQQLLGSYLNPKTASKNFGPFYNALVAEIVCPWLVRVGNVNDGGKWTCNPWALPENCVIYSLGVGPDITFELEISKVAQERCKIYSFDPDAKKGQRLVNLNSEQFTFTPLRIAAKTDEALRQKTVPDIMKQFSHSFIDFFKIDIEGAEIGLLPALLGDRNKPVACQIFIEMHGTPHQCAVLHSQLGKAGYFMFFYELNGYQPKLSEYSFMHESCFDQYGITNVLSRNFPE</sequence>
<keyword evidence="3" id="KW-1185">Reference proteome</keyword>
<dbReference type="WBParaSite" id="PSAMB.scaffold3510size17997.g21863.t1">
    <property type="protein sequence ID" value="PSAMB.scaffold3510size17997.g21863.t1"/>
    <property type="gene ID" value="PSAMB.scaffold3510size17997.g21863"/>
</dbReference>
<dbReference type="InterPro" id="IPR029063">
    <property type="entry name" value="SAM-dependent_MTases_sf"/>
</dbReference>
<reference evidence="4" key="1">
    <citation type="submission" date="2022-11" db="UniProtKB">
        <authorList>
            <consortium name="WormBaseParasite"/>
        </authorList>
    </citation>
    <scope>IDENTIFICATION</scope>
</reference>
<dbReference type="InterPro" id="IPR026913">
    <property type="entry name" value="METTL24"/>
</dbReference>
<feature type="transmembrane region" description="Helical" evidence="1">
    <location>
        <begin position="12"/>
        <end position="31"/>
    </location>
</feature>
<dbReference type="AlphaFoldDB" id="A0A914WB39"/>
<evidence type="ECO:0000313" key="4">
    <source>
        <dbReference type="WBParaSite" id="PSAMB.scaffold3510size17997.g21863.t1"/>
    </source>
</evidence>
<dbReference type="SUPFAM" id="SSF53335">
    <property type="entry name" value="S-adenosyl-L-methionine-dependent methyltransferases"/>
    <property type="match status" value="1"/>
</dbReference>
<dbReference type="Pfam" id="PF13383">
    <property type="entry name" value="Methyltransf_22"/>
    <property type="match status" value="1"/>
</dbReference>
<keyword evidence="1" id="KW-1133">Transmembrane helix</keyword>
<keyword evidence="1" id="KW-0812">Transmembrane</keyword>
<evidence type="ECO:0000313" key="3">
    <source>
        <dbReference type="Proteomes" id="UP000887566"/>
    </source>
</evidence>
<feature type="domain" description="Methyltransferase" evidence="2">
    <location>
        <begin position="72"/>
        <end position="272"/>
    </location>
</feature>
<dbReference type="InterPro" id="IPR025714">
    <property type="entry name" value="Methyltranfer_dom"/>
</dbReference>
<dbReference type="PANTHER" id="PTHR32026:SF27">
    <property type="entry name" value="METHYLTRANSFERASE FKBM DOMAIN-CONTAINING PROTEIN-RELATED"/>
    <property type="match status" value="1"/>
</dbReference>
<evidence type="ECO:0000256" key="1">
    <source>
        <dbReference type="SAM" id="Phobius"/>
    </source>
</evidence>
<protein>
    <submittedName>
        <fullName evidence="4">Methyltransferase domain-containing protein</fullName>
    </submittedName>
</protein>
<organism evidence="3 4">
    <name type="scientific">Plectus sambesii</name>
    <dbReference type="NCBI Taxonomy" id="2011161"/>
    <lineage>
        <taxon>Eukaryota</taxon>
        <taxon>Metazoa</taxon>
        <taxon>Ecdysozoa</taxon>
        <taxon>Nematoda</taxon>
        <taxon>Chromadorea</taxon>
        <taxon>Plectida</taxon>
        <taxon>Plectina</taxon>
        <taxon>Plectoidea</taxon>
        <taxon>Plectidae</taxon>
        <taxon>Plectus</taxon>
    </lineage>
</organism>
<accession>A0A914WB39</accession>
<evidence type="ECO:0000259" key="2">
    <source>
        <dbReference type="Pfam" id="PF13383"/>
    </source>
</evidence>
<keyword evidence="1" id="KW-0472">Membrane</keyword>
<dbReference type="PANTHER" id="PTHR32026">
    <property type="entry name" value="METHYLTRANSFERASE-LIKE PROTEIN 24"/>
    <property type="match status" value="1"/>
</dbReference>
<proteinExistence type="predicted"/>
<name>A0A914WB39_9BILA</name>